<keyword evidence="2" id="KW-1133">Transmembrane helix</keyword>
<keyword evidence="2" id="KW-0812">Transmembrane</keyword>
<keyword evidence="2" id="KW-0472">Membrane</keyword>
<gene>
    <name evidence="3" type="ORF">GCK32_017099</name>
</gene>
<dbReference type="Proteomes" id="UP001331761">
    <property type="component" value="Unassembled WGS sequence"/>
</dbReference>
<protein>
    <submittedName>
        <fullName evidence="3">Uncharacterized protein</fullName>
    </submittedName>
</protein>
<sequence length="198" mass="22577">MCTHDAAVLHMKKTARFGNRWVAHILTLRTDMIIPLTYEHKAIDDKHLALIMEAVAFAWRPTLYVHGGQPYKAFRFDTFIKKVVKERIYLMPTIAVLMVFCVAVVCAGTYCARRSKENAERRAIQNQRAELLSDWGQPPDSQVSDIIEQDWSRRTSITSGELAVSSNQGFDGNERSKDVVRSTGQDTRKSLREALDMM</sequence>
<feature type="region of interest" description="Disordered" evidence="1">
    <location>
        <begin position="165"/>
        <end position="198"/>
    </location>
</feature>
<evidence type="ECO:0000256" key="2">
    <source>
        <dbReference type="SAM" id="Phobius"/>
    </source>
</evidence>
<evidence type="ECO:0000313" key="4">
    <source>
        <dbReference type="Proteomes" id="UP001331761"/>
    </source>
</evidence>
<evidence type="ECO:0000256" key="1">
    <source>
        <dbReference type="SAM" id="MobiDB-lite"/>
    </source>
</evidence>
<name>A0AAN8FCT6_TRICO</name>
<accession>A0AAN8FCT6</accession>
<reference evidence="3 4" key="1">
    <citation type="submission" date="2019-10" db="EMBL/GenBank/DDBJ databases">
        <title>Assembly and Annotation for the nematode Trichostrongylus colubriformis.</title>
        <authorList>
            <person name="Martin J."/>
        </authorList>
    </citation>
    <scope>NUCLEOTIDE SEQUENCE [LARGE SCALE GENOMIC DNA]</scope>
    <source>
        <strain evidence="3">G859</strain>
        <tissue evidence="3">Whole worm</tissue>
    </source>
</reference>
<dbReference type="EMBL" id="WIXE01010788">
    <property type="protein sequence ID" value="KAK5977301.1"/>
    <property type="molecule type" value="Genomic_DNA"/>
</dbReference>
<comment type="caution">
    <text evidence="3">The sequence shown here is derived from an EMBL/GenBank/DDBJ whole genome shotgun (WGS) entry which is preliminary data.</text>
</comment>
<feature type="transmembrane region" description="Helical" evidence="2">
    <location>
        <begin position="88"/>
        <end position="112"/>
    </location>
</feature>
<organism evidence="3 4">
    <name type="scientific">Trichostrongylus colubriformis</name>
    <name type="common">Black scour worm</name>
    <dbReference type="NCBI Taxonomy" id="6319"/>
    <lineage>
        <taxon>Eukaryota</taxon>
        <taxon>Metazoa</taxon>
        <taxon>Ecdysozoa</taxon>
        <taxon>Nematoda</taxon>
        <taxon>Chromadorea</taxon>
        <taxon>Rhabditida</taxon>
        <taxon>Rhabditina</taxon>
        <taxon>Rhabditomorpha</taxon>
        <taxon>Strongyloidea</taxon>
        <taxon>Trichostrongylidae</taxon>
        <taxon>Trichostrongylus</taxon>
    </lineage>
</organism>
<keyword evidence="4" id="KW-1185">Reference proteome</keyword>
<evidence type="ECO:0000313" key="3">
    <source>
        <dbReference type="EMBL" id="KAK5977301.1"/>
    </source>
</evidence>
<proteinExistence type="predicted"/>
<dbReference type="AlphaFoldDB" id="A0AAN8FCT6"/>
<feature type="compositionally biased region" description="Basic and acidic residues" evidence="1">
    <location>
        <begin position="172"/>
        <end position="198"/>
    </location>
</feature>